<evidence type="ECO:0000313" key="3">
    <source>
        <dbReference type="Proteomes" id="UP000628710"/>
    </source>
</evidence>
<dbReference type="RefSeq" id="WP_199466219.1">
    <property type="nucleotide sequence ID" value="NZ_JAEMNX010000001.1"/>
</dbReference>
<evidence type="ECO:0000313" key="2">
    <source>
        <dbReference type="EMBL" id="MBJ7536137.1"/>
    </source>
</evidence>
<comment type="caution">
    <text evidence="2">The sequence shown here is derived from an EMBL/GenBank/DDBJ whole genome shotgun (WGS) entry which is preliminary data.</text>
</comment>
<sequence length="186" mass="20878">MIRDFFSQQRGNAVLEFALLLPILIGVILVSADLYNINRIRGVFEQSSHNFASILANQSELNVKSFDLLVESVFPVTSLGDYSLIVSKVNLDRSMDWKPIYRGELEGICPEYSEGDRYVGEMPEEDKEESDVSFIVVQLCRTTQGLTMNSGLLGDKLIESVAMNRMSTHTVKLDERLSAEVGVDYD</sequence>
<dbReference type="AlphaFoldDB" id="A0A934MZX5"/>
<feature type="transmembrane region" description="Helical" evidence="1">
    <location>
        <begin position="12"/>
        <end position="32"/>
    </location>
</feature>
<accession>A0A934MZX5</accession>
<keyword evidence="1" id="KW-0812">Transmembrane</keyword>
<keyword evidence="3" id="KW-1185">Reference proteome</keyword>
<dbReference type="EMBL" id="JAEMNX010000001">
    <property type="protein sequence ID" value="MBJ7536137.1"/>
    <property type="molecule type" value="Genomic_DNA"/>
</dbReference>
<keyword evidence="1" id="KW-0472">Membrane</keyword>
<reference evidence="2" key="1">
    <citation type="submission" date="2020-12" db="EMBL/GenBank/DDBJ databases">
        <title>Marinomonas arctica sp. nov., a psychrotolerant bacterium isolated from the Arctic.</title>
        <authorList>
            <person name="Zhang Y."/>
        </authorList>
    </citation>
    <scope>NUCLEOTIDE SEQUENCE</scope>
    <source>
        <strain evidence="2">C1424</strain>
    </source>
</reference>
<keyword evidence="1" id="KW-1133">Transmembrane helix</keyword>
<gene>
    <name evidence="2" type="ORF">I8J31_00440</name>
</gene>
<dbReference type="Proteomes" id="UP000628710">
    <property type="component" value="Unassembled WGS sequence"/>
</dbReference>
<proteinExistence type="predicted"/>
<name>A0A934MZX5_9GAMM</name>
<protein>
    <submittedName>
        <fullName evidence="2">Pilus assembly protein</fullName>
    </submittedName>
</protein>
<evidence type="ECO:0000256" key="1">
    <source>
        <dbReference type="SAM" id="Phobius"/>
    </source>
</evidence>
<organism evidence="2 3">
    <name type="scientific">Marinomonas transparens</name>
    <dbReference type="NCBI Taxonomy" id="2795388"/>
    <lineage>
        <taxon>Bacteria</taxon>
        <taxon>Pseudomonadati</taxon>
        <taxon>Pseudomonadota</taxon>
        <taxon>Gammaproteobacteria</taxon>
        <taxon>Oceanospirillales</taxon>
        <taxon>Oceanospirillaceae</taxon>
        <taxon>Marinomonas</taxon>
    </lineage>
</organism>